<organism evidence="1 2">
    <name type="scientific">Bosea psychrotolerans</name>
    <dbReference type="NCBI Taxonomy" id="1871628"/>
    <lineage>
        <taxon>Bacteria</taxon>
        <taxon>Pseudomonadati</taxon>
        <taxon>Pseudomonadota</taxon>
        <taxon>Alphaproteobacteria</taxon>
        <taxon>Hyphomicrobiales</taxon>
        <taxon>Boseaceae</taxon>
        <taxon>Bosea</taxon>
    </lineage>
</organism>
<accession>A0A2S4M4H1</accession>
<evidence type="ECO:0000313" key="1">
    <source>
        <dbReference type="EMBL" id="POR49613.1"/>
    </source>
</evidence>
<comment type="caution">
    <text evidence="1">The sequence shown here is derived from an EMBL/GenBank/DDBJ whole genome shotgun (WGS) entry which is preliminary data.</text>
</comment>
<protein>
    <recommendedName>
        <fullName evidence="3">Phasin protein</fullName>
    </recommendedName>
</protein>
<name>A0A2S4M4H1_9HYPH</name>
<evidence type="ECO:0000313" key="2">
    <source>
        <dbReference type="Proteomes" id="UP000236919"/>
    </source>
</evidence>
<dbReference type="AlphaFoldDB" id="A0A2S4M4H1"/>
<gene>
    <name evidence="1" type="ORF">CYD53_111106</name>
</gene>
<sequence>MDDTERLKICQQALGMILIEHDKALERLRRETSLYESARFSQSADAAAIATRALFQTSALSAQNALMRMHTARLAVTTAQAIMKADEVEACLLDSGYQCRSRPPARSSL</sequence>
<evidence type="ECO:0008006" key="3">
    <source>
        <dbReference type="Google" id="ProtNLM"/>
    </source>
</evidence>
<dbReference type="EMBL" id="PQFZ01000011">
    <property type="protein sequence ID" value="POR49613.1"/>
    <property type="molecule type" value="Genomic_DNA"/>
</dbReference>
<dbReference type="RefSeq" id="WP_103719575.1">
    <property type="nucleotide sequence ID" value="NZ_PQFZ01000011.1"/>
</dbReference>
<proteinExistence type="predicted"/>
<dbReference type="Proteomes" id="UP000236919">
    <property type="component" value="Unassembled WGS sequence"/>
</dbReference>
<keyword evidence="2" id="KW-1185">Reference proteome</keyword>
<reference evidence="1 2" key="1">
    <citation type="submission" date="2018-01" db="EMBL/GenBank/DDBJ databases">
        <title>Genomic Encyclopedia of Type Strains, Phase III (KMG-III): the genomes of soil and plant-associated and newly described type strains.</title>
        <authorList>
            <person name="Whitman W."/>
        </authorList>
    </citation>
    <scope>NUCLEOTIDE SEQUENCE [LARGE SCALE GENOMIC DNA]</scope>
    <source>
        <strain evidence="1 2">1131</strain>
    </source>
</reference>